<protein>
    <recommendedName>
        <fullName evidence="3">Lipoprotein</fullName>
    </recommendedName>
</protein>
<comment type="caution">
    <text evidence="1">The sequence shown here is derived from an EMBL/GenBank/DDBJ whole genome shotgun (WGS) entry which is preliminary data.</text>
</comment>
<evidence type="ECO:0000313" key="1">
    <source>
        <dbReference type="EMBL" id="MFD1737548.1"/>
    </source>
</evidence>
<dbReference type="Proteomes" id="UP001597214">
    <property type="component" value="Unassembled WGS sequence"/>
</dbReference>
<dbReference type="EMBL" id="JBHUEM010000020">
    <property type="protein sequence ID" value="MFD1737548.1"/>
    <property type="molecule type" value="Genomic_DNA"/>
</dbReference>
<proteinExistence type="predicted"/>
<gene>
    <name evidence="1" type="ORF">ACFSCX_13390</name>
</gene>
<organism evidence="1 2">
    <name type="scientific">Bacillus salitolerans</name>
    <dbReference type="NCBI Taxonomy" id="1437434"/>
    <lineage>
        <taxon>Bacteria</taxon>
        <taxon>Bacillati</taxon>
        <taxon>Bacillota</taxon>
        <taxon>Bacilli</taxon>
        <taxon>Bacillales</taxon>
        <taxon>Bacillaceae</taxon>
        <taxon>Bacillus</taxon>
    </lineage>
</organism>
<evidence type="ECO:0008006" key="3">
    <source>
        <dbReference type="Google" id="ProtNLM"/>
    </source>
</evidence>
<keyword evidence="2" id="KW-1185">Reference proteome</keyword>
<evidence type="ECO:0000313" key="2">
    <source>
        <dbReference type="Proteomes" id="UP001597214"/>
    </source>
</evidence>
<reference evidence="2" key="1">
    <citation type="journal article" date="2019" name="Int. J. Syst. Evol. Microbiol.">
        <title>The Global Catalogue of Microorganisms (GCM) 10K type strain sequencing project: providing services to taxonomists for standard genome sequencing and annotation.</title>
        <authorList>
            <consortium name="The Broad Institute Genomics Platform"/>
            <consortium name="The Broad Institute Genome Sequencing Center for Infectious Disease"/>
            <person name="Wu L."/>
            <person name="Ma J."/>
        </authorList>
    </citation>
    <scope>NUCLEOTIDE SEQUENCE [LARGE SCALE GENOMIC DNA]</scope>
    <source>
        <strain evidence="2">CCUG 49339</strain>
    </source>
</reference>
<sequence length="162" mass="18316">MRRIFSGFCLAFIIILMGCSVESGDKIKQDLRVIVKYNDQNLGEAVLNNLFSVHHLENLENFIVGKTDNIVIIHEPMPHGTMTGELVITRQLDESYEITNNNVSLFEEGTHSCENIDAYGFGLILNKCLINDESIFETVALPLSTRDTKSIKELIDKKIIEK</sequence>
<dbReference type="PROSITE" id="PS51257">
    <property type="entry name" value="PROKAR_LIPOPROTEIN"/>
    <property type="match status" value="1"/>
</dbReference>
<name>A0ABW4LTY1_9BACI</name>
<dbReference type="RefSeq" id="WP_377928751.1">
    <property type="nucleotide sequence ID" value="NZ_JBHUEM010000020.1"/>
</dbReference>
<accession>A0ABW4LTY1</accession>